<organism evidence="1 2">
    <name type="scientific">Paracoccus homiensis</name>
    <dbReference type="NCBI Taxonomy" id="364199"/>
    <lineage>
        <taxon>Bacteria</taxon>
        <taxon>Pseudomonadati</taxon>
        <taxon>Pseudomonadota</taxon>
        <taxon>Alphaproteobacteria</taxon>
        <taxon>Rhodobacterales</taxon>
        <taxon>Paracoccaceae</taxon>
        <taxon>Paracoccus</taxon>
    </lineage>
</organism>
<gene>
    <name evidence="1" type="ORF">SAMN04489858_103297</name>
</gene>
<evidence type="ECO:0000313" key="1">
    <source>
        <dbReference type="EMBL" id="SET18224.1"/>
    </source>
</evidence>
<accession>A0A1I0CGZ3</accession>
<dbReference type="AlphaFoldDB" id="A0A1I0CGZ3"/>
<evidence type="ECO:0008006" key="3">
    <source>
        <dbReference type="Google" id="ProtNLM"/>
    </source>
</evidence>
<evidence type="ECO:0000313" key="2">
    <source>
        <dbReference type="Proteomes" id="UP000199180"/>
    </source>
</evidence>
<name>A0A1I0CGZ3_9RHOB</name>
<dbReference type="PROSITE" id="PS51257">
    <property type="entry name" value="PROKAR_LIPOPROTEIN"/>
    <property type="match status" value="1"/>
</dbReference>
<dbReference type="EMBL" id="FOHO01000003">
    <property type="protein sequence ID" value="SET18224.1"/>
    <property type="molecule type" value="Genomic_DNA"/>
</dbReference>
<sequence>MFKIFGFAALVGATAVAGCTQNINPTDIDRAAIGAAAGATIAAVGDRKESDIYKAAAIGAAGGALCDDVRLCQ</sequence>
<reference evidence="1 2" key="1">
    <citation type="submission" date="2016-10" db="EMBL/GenBank/DDBJ databases">
        <authorList>
            <person name="de Groot N.N."/>
        </authorList>
    </citation>
    <scope>NUCLEOTIDE SEQUENCE [LARGE SCALE GENOMIC DNA]</scope>
    <source>
        <strain evidence="1 2">DSM 17862</strain>
    </source>
</reference>
<dbReference type="STRING" id="364199.SAMN04489858_103297"/>
<keyword evidence="2" id="KW-1185">Reference proteome</keyword>
<dbReference type="RefSeq" id="WP_090733303.1">
    <property type="nucleotide sequence ID" value="NZ_CP177219.1"/>
</dbReference>
<proteinExistence type="predicted"/>
<dbReference type="Proteomes" id="UP000199180">
    <property type="component" value="Unassembled WGS sequence"/>
</dbReference>
<protein>
    <recommendedName>
        <fullName evidence="3">YMGG-like Gly-zipper</fullName>
    </recommendedName>
</protein>